<name>A0A180GLC8_PUCT1</name>
<evidence type="ECO:0000256" key="3">
    <source>
        <dbReference type="SAM" id="MobiDB-lite"/>
    </source>
</evidence>
<dbReference type="InterPro" id="IPR048265">
    <property type="entry name" value="Rax2-like_third"/>
</dbReference>
<feature type="chain" id="PRO_5013017713" evidence="5">
    <location>
        <begin position="16"/>
        <end position="1485"/>
    </location>
</feature>
<dbReference type="CDD" id="cd00174">
    <property type="entry name" value="SH3"/>
    <property type="match status" value="1"/>
</dbReference>
<dbReference type="PANTHER" id="PTHR31778:SF2">
    <property type="entry name" value="BUD SITE SELECTION PROTEIN RAX2"/>
    <property type="match status" value="1"/>
</dbReference>
<proteinExistence type="predicted"/>
<dbReference type="InterPro" id="IPR048266">
    <property type="entry name" value="Rax2-like_second"/>
</dbReference>
<dbReference type="InterPro" id="IPR001452">
    <property type="entry name" value="SH3_domain"/>
</dbReference>
<reference evidence="8" key="4">
    <citation type="submission" date="2025-05" db="UniProtKB">
        <authorList>
            <consortium name="EnsemblFungi"/>
        </authorList>
    </citation>
    <scope>IDENTIFICATION</scope>
    <source>
        <strain evidence="8">isolate 1-1 / race 1 (BBBD)</strain>
    </source>
</reference>
<feature type="transmembrane region" description="Helical" evidence="4">
    <location>
        <begin position="1243"/>
        <end position="1267"/>
    </location>
</feature>
<protein>
    <submittedName>
        <fullName evidence="8">SH3 domain-containing protein</fullName>
    </submittedName>
</protein>
<feature type="signal peptide" evidence="5">
    <location>
        <begin position="1"/>
        <end position="15"/>
    </location>
</feature>
<dbReference type="STRING" id="630390.A0A180GLC8"/>
<feature type="compositionally biased region" description="Low complexity" evidence="3">
    <location>
        <begin position="217"/>
        <end position="239"/>
    </location>
</feature>
<dbReference type="PROSITE" id="PS50002">
    <property type="entry name" value="SH3"/>
    <property type="match status" value="1"/>
</dbReference>
<keyword evidence="4" id="KW-0812">Transmembrane</keyword>
<dbReference type="Proteomes" id="UP000005240">
    <property type="component" value="Unassembled WGS sequence"/>
</dbReference>
<evidence type="ECO:0000259" key="6">
    <source>
        <dbReference type="PROSITE" id="PS50002"/>
    </source>
</evidence>
<dbReference type="PANTHER" id="PTHR31778">
    <property type="entry name" value="BUD SITE SELECTION PROTEIN RAX2"/>
    <property type="match status" value="1"/>
</dbReference>
<sequence length="1485" mass="156363">MLSGILLLLLPLIAAMPSIDWSALGPVSLLGSFSTLSFHNPARANNTIINSKQAILLSHPIEQHQQSEPTIIASTNIGGAIHAICLTKSNQLIIGGRFDALNSTSATSNIAIYNPQSHTLQPLSNSSSIQGSVYAIDCLNDDQIWIAGQFQNPVSNDQIPNLISYSAKTHTFQSPNALNLPDFNGPIYSLDHLISPAGESLIIGGQFSIPIHTNNPQQQSTTLLDSSSSSSSTPLQSLGSSLAPIPLSNQATWSASPESANQDYRDPQAIFCPQTPDGPRSSWELDHNFDNGALTINLGTSVPVGGIRLGNSFANGGGTAGFHLVSLPDDQVLNLTFINPITNQLDSCTTNCTLSRDLNIPFQDYLFPPNTAVNGVQLVITSKFGNVAGLHLLQLLSQGNTAYAVDQLNSGRTCQTGLGAAGQNTVKTTGNWNSAKANTNLPGTVQPVLTASVPPGTTPDRAPTLTWTMWVPQSGNYELVLQTPGCAAMGDCASRTTLAATTSLVDGPALRTIVDTRSPNDTSTTLYNGTLTDIPSGGGDVTVTIRLADTVSGSSPVTMVANQLVLRSNPLRSHLPGVRSNGVYEHVIAGKGAFGDGSTLAPAPGGGGGDLQETLTAVDQLGLRLRPDSAVRSVIADDHLLFIAGNRLSVVNGTSAVATTTTALVPNGGLNGAVNVLLTANGVLYAGGNFTATADGAVKGLDGLACWKYGASSTRWESFSDPGSTVGFPVQAFQLAGDFLYVFGRSTDIGGRALGIFNTRSASWVPSTVGVYFGQLTAAATRAGDHPMLYLAGNLDAMGSFEAPSGALLSTGSGGTPSLSGLNFQMNQLASQAEGLAFRAKTQNNLATESVVVSNSTALSTRSLRQSIQRRQAPVTNSNLNVSLPYALTGTNGPTILTGAFYKDRQLIIGGRFVSGNSVSNVGIYDLSASELRPLNGSQLLDGAVLSIKIVNDVAWIGGLFVSPSGKNGLDTYNLTSGKWATETMAGVGAYPSTNVSVRTIKSRSGGDVVVGGRFQRVGSLSCQSICLWSGPNNQWYSLGNGLKGVVNALELVGKAQDKLIAVGRFELNQTVQDVGVARWVLDSATPLWTPLGSQERIPGTVRTMAVGELAHEEPDGMFIAGQRAAGDSFLMRWQGDDWAAVSGLDPASQIEHIAFVPIRNPSTSINTLNGIKNDRMLLVSGWIILQDNSPIRLAAVLYDGQSWFPYLSAADYNSQPGILGRMVTASEGFKSTLRRIHSVVQVIFISMSIALGIVLIGILIGFLIGYKKRAAANRKTMYGVDRTLGGGPGGLDEEDESEGDGPVVRRSAVPGGAADTGSRRSSGSGIETRRARRPTSLLATIDAATAAMTERMQSRKTAEPSSEDHKRDALDDDDDSSEDDGIPDLANEKIQPAVFPPSPIGPDNDHQPGSPRSPDHDLDDGDHLGLLAETDVRRARWSFDPQLPGEIAVAAGESVEVRDRSNQEWWLVRRADGVEGVVPADWFL</sequence>
<feature type="region of interest" description="Disordered" evidence="3">
    <location>
        <begin position="214"/>
        <end position="239"/>
    </location>
</feature>
<evidence type="ECO:0000256" key="4">
    <source>
        <dbReference type="SAM" id="Phobius"/>
    </source>
</evidence>
<dbReference type="EMBL" id="ADAS02000049">
    <property type="protein sequence ID" value="OAV93596.1"/>
    <property type="molecule type" value="Genomic_DNA"/>
</dbReference>
<feature type="compositionally biased region" description="Acidic residues" evidence="3">
    <location>
        <begin position="1371"/>
        <end position="1383"/>
    </location>
</feature>
<keyword evidence="1 2" id="KW-0728">SH3 domain</keyword>
<dbReference type="OrthoDB" id="2503993at2759"/>
<reference evidence="7" key="2">
    <citation type="submission" date="2016-05" db="EMBL/GenBank/DDBJ databases">
        <title>Comparative analysis highlights variable genome content of wheat rusts and divergence of the mating loci.</title>
        <authorList>
            <person name="Cuomo C.A."/>
            <person name="Bakkeren G."/>
            <person name="Szabo L."/>
            <person name="Khalil H."/>
            <person name="Joly D."/>
            <person name="Goldberg J."/>
            <person name="Young S."/>
            <person name="Zeng Q."/>
            <person name="Fellers J."/>
        </authorList>
    </citation>
    <scope>NUCLEOTIDE SEQUENCE [LARGE SCALE GENOMIC DNA]</scope>
    <source>
        <strain evidence="7">1-1 BBBD Race 1</strain>
    </source>
</reference>
<dbReference type="InterPro" id="IPR036028">
    <property type="entry name" value="SH3-like_dom_sf"/>
</dbReference>
<reference evidence="7" key="1">
    <citation type="submission" date="2009-11" db="EMBL/GenBank/DDBJ databases">
        <authorList>
            <consortium name="The Broad Institute Genome Sequencing Platform"/>
            <person name="Ward D."/>
            <person name="Feldgarden M."/>
            <person name="Earl A."/>
            <person name="Young S.K."/>
            <person name="Zeng Q."/>
            <person name="Koehrsen M."/>
            <person name="Alvarado L."/>
            <person name="Berlin A."/>
            <person name="Bochicchio J."/>
            <person name="Borenstein D."/>
            <person name="Chapman S.B."/>
            <person name="Chen Z."/>
            <person name="Engels R."/>
            <person name="Freedman E."/>
            <person name="Gellesch M."/>
            <person name="Goldberg J."/>
            <person name="Griggs A."/>
            <person name="Gujja S."/>
            <person name="Heilman E."/>
            <person name="Heiman D."/>
            <person name="Hepburn T."/>
            <person name="Howarth C."/>
            <person name="Jen D."/>
            <person name="Larson L."/>
            <person name="Lewis B."/>
            <person name="Mehta T."/>
            <person name="Park D."/>
            <person name="Pearson M."/>
            <person name="Roberts A."/>
            <person name="Saif S."/>
            <person name="Shea T."/>
            <person name="Shenoy N."/>
            <person name="Sisk P."/>
            <person name="Stolte C."/>
            <person name="Sykes S."/>
            <person name="Thomson T."/>
            <person name="Walk T."/>
            <person name="White J."/>
            <person name="Yandava C."/>
            <person name="Izard J."/>
            <person name="Baranova O.V."/>
            <person name="Blanton J.M."/>
            <person name="Tanner A.C."/>
            <person name="Dewhirst F.E."/>
            <person name="Haas B."/>
            <person name="Nusbaum C."/>
            <person name="Birren B."/>
        </authorList>
    </citation>
    <scope>NUCLEOTIDE SEQUENCE [LARGE SCALE GENOMIC DNA]</scope>
    <source>
        <strain evidence="7">1-1 BBBD Race 1</strain>
    </source>
</reference>
<evidence type="ECO:0000313" key="8">
    <source>
        <dbReference type="EnsemblFungi" id="PTTG_02991-t43_1-p1"/>
    </source>
</evidence>
<dbReference type="SUPFAM" id="SSF50044">
    <property type="entry name" value="SH3-domain"/>
    <property type="match status" value="1"/>
</dbReference>
<evidence type="ECO:0000256" key="1">
    <source>
        <dbReference type="ARBA" id="ARBA00022443"/>
    </source>
</evidence>
<keyword evidence="5" id="KW-0732">Signal</keyword>
<keyword evidence="9" id="KW-1185">Reference proteome</keyword>
<accession>A0A180GLC8</accession>
<organism evidence="7">
    <name type="scientific">Puccinia triticina (isolate 1-1 / race 1 (BBBD))</name>
    <name type="common">Brown leaf rust fungus</name>
    <dbReference type="NCBI Taxonomy" id="630390"/>
    <lineage>
        <taxon>Eukaryota</taxon>
        <taxon>Fungi</taxon>
        <taxon>Dikarya</taxon>
        <taxon>Basidiomycota</taxon>
        <taxon>Pucciniomycotina</taxon>
        <taxon>Pucciniomycetes</taxon>
        <taxon>Pucciniales</taxon>
        <taxon>Pucciniaceae</taxon>
        <taxon>Puccinia</taxon>
    </lineage>
</organism>
<feature type="region of interest" description="Disordered" evidence="3">
    <location>
        <begin position="1283"/>
        <end position="1424"/>
    </location>
</feature>
<dbReference type="Pfam" id="PF00018">
    <property type="entry name" value="SH3_1"/>
    <property type="match status" value="1"/>
</dbReference>
<dbReference type="Pfam" id="PF20842">
    <property type="entry name" value="Rax2_2"/>
    <property type="match status" value="1"/>
</dbReference>
<keyword evidence="4" id="KW-1133">Transmembrane helix</keyword>
<reference evidence="8 9" key="3">
    <citation type="journal article" date="2017" name="G3 (Bethesda)">
        <title>Comparative analysis highlights variable genome content of wheat rusts and divergence of the mating loci.</title>
        <authorList>
            <person name="Cuomo C.A."/>
            <person name="Bakkeren G."/>
            <person name="Khalil H.B."/>
            <person name="Panwar V."/>
            <person name="Joly D."/>
            <person name="Linning R."/>
            <person name="Sakthikumar S."/>
            <person name="Song X."/>
            <person name="Adiconis X."/>
            <person name="Fan L."/>
            <person name="Goldberg J.M."/>
            <person name="Levin J.Z."/>
            <person name="Young S."/>
            <person name="Zeng Q."/>
            <person name="Anikster Y."/>
            <person name="Bruce M."/>
            <person name="Wang M."/>
            <person name="Yin C."/>
            <person name="McCallum B."/>
            <person name="Szabo L.J."/>
            <person name="Hulbert S."/>
            <person name="Chen X."/>
            <person name="Fellers J.P."/>
        </authorList>
    </citation>
    <scope>NUCLEOTIDE SEQUENCE</scope>
    <source>
        <strain evidence="9">Isolate 1-1 / race 1 (BBBD)</strain>
        <strain evidence="8">isolate 1-1 / race 1 (BBBD)</strain>
    </source>
</reference>
<evidence type="ECO:0000256" key="5">
    <source>
        <dbReference type="SAM" id="SignalP"/>
    </source>
</evidence>
<keyword evidence="4" id="KW-0472">Membrane</keyword>
<dbReference type="SUPFAM" id="SSF50965">
    <property type="entry name" value="Galactose oxidase, central domain"/>
    <property type="match status" value="2"/>
</dbReference>
<dbReference type="InterPro" id="IPR011043">
    <property type="entry name" value="Gal_Oxase/kelch_b-propeller"/>
</dbReference>
<dbReference type="GO" id="GO:1902929">
    <property type="term" value="C:plasma membrane of growing cell tip"/>
    <property type="evidence" value="ECO:0007669"/>
    <property type="project" value="TreeGrafter"/>
</dbReference>
<dbReference type="VEuPathDB" id="FungiDB:PTTG_02991"/>
<feature type="domain" description="SH3" evidence="6">
    <location>
        <begin position="1429"/>
        <end position="1485"/>
    </location>
</feature>
<gene>
    <name evidence="7" type="ORF">PTTG_02991</name>
</gene>
<dbReference type="InterPro" id="IPR024982">
    <property type="entry name" value="Rax2-like_C"/>
</dbReference>
<evidence type="ECO:0000313" key="7">
    <source>
        <dbReference type="EMBL" id="OAV93596.1"/>
    </source>
</evidence>
<evidence type="ECO:0000313" key="9">
    <source>
        <dbReference type="Proteomes" id="UP000005240"/>
    </source>
</evidence>
<evidence type="ECO:0000256" key="2">
    <source>
        <dbReference type="PROSITE-ProRule" id="PRU00192"/>
    </source>
</evidence>
<dbReference type="Gene3D" id="2.30.30.40">
    <property type="entry name" value="SH3 Domains"/>
    <property type="match status" value="1"/>
</dbReference>
<dbReference type="Pfam" id="PF12768">
    <property type="entry name" value="Rax2"/>
    <property type="match status" value="2"/>
</dbReference>
<dbReference type="Pfam" id="PF20843">
    <property type="entry name" value="Rax2_3"/>
    <property type="match status" value="1"/>
</dbReference>
<feature type="compositionally biased region" description="Basic and acidic residues" evidence="3">
    <location>
        <begin position="1353"/>
        <end position="1370"/>
    </location>
</feature>
<dbReference type="EnsemblFungi" id="PTTG_02991-t43_1">
    <property type="protein sequence ID" value="PTTG_02991-t43_1-p1"/>
    <property type="gene ID" value="PTTG_02991"/>
</dbReference>